<dbReference type="GO" id="GO:1990837">
    <property type="term" value="F:sequence-specific double-stranded DNA binding"/>
    <property type="evidence" value="ECO:0007669"/>
    <property type="project" value="TreeGrafter"/>
</dbReference>
<comment type="caution">
    <text evidence="5">The sequence shown here is derived from an EMBL/GenBank/DDBJ whole genome shotgun (WGS) entry which is preliminary data.</text>
</comment>
<dbReference type="PROSITE" id="PS00657">
    <property type="entry name" value="FORK_HEAD_1"/>
    <property type="match status" value="1"/>
</dbReference>
<dbReference type="CDD" id="cd20021">
    <property type="entry name" value="FH_FOXG"/>
    <property type="match status" value="1"/>
</dbReference>
<evidence type="ECO:0000256" key="2">
    <source>
        <dbReference type="PROSITE-ProRule" id="PRU00089"/>
    </source>
</evidence>
<feature type="compositionally biased region" description="Basic and acidic residues" evidence="3">
    <location>
        <begin position="39"/>
        <end position="70"/>
    </location>
</feature>
<dbReference type="SUPFAM" id="SSF46785">
    <property type="entry name" value="Winged helix' DNA-binding domain"/>
    <property type="match status" value="1"/>
</dbReference>
<dbReference type="OrthoDB" id="6230630at2759"/>
<dbReference type="PRINTS" id="PR00053">
    <property type="entry name" value="FORKHEAD"/>
</dbReference>
<dbReference type="PANTHER" id="PTHR46617:SF3">
    <property type="entry name" value="FORKHEAD BOX PROTEIN G1"/>
    <property type="match status" value="1"/>
</dbReference>
<protein>
    <recommendedName>
        <fullName evidence="4">Fork-head domain-containing protein</fullName>
    </recommendedName>
</protein>
<evidence type="ECO:0000259" key="4">
    <source>
        <dbReference type="PROSITE" id="PS50039"/>
    </source>
</evidence>
<dbReference type="InterPro" id="IPR036388">
    <property type="entry name" value="WH-like_DNA-bd_sf"/>
</dbReference>
<dbReference type="InterPro" id="IPR036390">
    <property type="entry name" value="WH_DNA-bd_sf"/>
</dbReference>
<evidence type="ECO:0000313" key="5">
    <source>
        <dbReference type="EMBL" id="RMX40799.1"/>
    </source>
</evidence>
<dbReference type="GO" id="GO:0006357">
    <property type="term" value="P:regulation of transcription by RNA polymerase II"/>
    <property type="evidence" value="ECO:0007669"/>
    <property type="project" value="TreeGrafter"/>
</dbReference>
<keyword evidence="1 2" id="KW-0238">DNA-binding</keyword>
<evidence type="ECO:0000256" key="1">
    <source>
        <dbReference type="ARBA" id="ARBA00023125"/>
    </source>
</evidence>
<dbReference type="STRING" id="46731.A0A3M6THL8"/>
<dbReference type="PROSITE" id="PS00658">
    <property type="entry name" value="FORK_HEAD_2"/>
    <property type="match status" value="1"/>
</dbReference>
<evidence type="ECO:0000313" key="6">
    <source>
        <dbReference type="Proteomes" id="UP000275408"/>
    </source>
</evidence>
<dbReference type="Proteomes" id="UP000275408">
    <property type="component" value="Unassembled WGS sequence"/>
</dbReference>
<sequence length="358" mass="40050">MKDQVGLYNQEMGSQETITTSDEKVSGNQDGHSVANQERVSEEDKESEKSKEDEQTGKCESKGGEEKKFEKPPFSYNALIMMAIRGSPEKRLTLSGIYDFIMKNFPYYRNNKQGWQNSIRHNLSLNKCFVKIPRHYDDPGKGNYWMLDPSADDVVIGGTTGKLKRRNPPSSRNRIALKRQQRISPIPRYPLDPSQAGFCSSFWPYPPSIFSASLSPHMRRNDLLGMSCTMNCNSSLPHPTPVLPHPSPSIRCLFSSSPEMSLPSRCHGFGVLPPSFPQSGHFPVSHARPTMEPQWPSSKPSSPFSADRFMTNSDSVFPSAFSTVPKIPFGSPALRPTFSFLKENASPASRTTFLSECK</sequence>
<dbReference type="InterPro" id="IPR030456">
    <property type="entry name" value="TF_fork_head_CS_2"/>
</dbReference>
<keyword evidence="2" id="KW-0539">Nucleus</keyword>
<dbReference type="GO" id="GO:0003700">
    <property type="term" value="F:DNA-binding transcription factor activity"/>
    <property type="evidence" value="ECO:0007669"/>
    <property type="project" value="InterPro"/>
</dbReference>
<dbReference type="FunFam" id="1.10.10.10:FF:000135">
    <property type="entry name" value="forkhead box protein G1"/>
    <property type="match status" value="1"/>
</dbReference>
<feature type="region of interest" description="Disordered" evidence="3">
    <location>
        <begin position="1"/>
        <end position="70"/>
    </location>
</feature>
<feature type="DNA-binding region" description="Fork-head" evidence="2">
    <location>
        <begin position="71"/>
        <end position="165"/>
    </location>
</feature>
<dbReference type="PROSITE" id="PS50039">
    <property type="entry name" value="FORK_HEAD_3"/>
    <property type="match status" value="1"/>
</dbReference>
<dbReference type="InterPro" id="IPR001766">
    <property type="entry name" value="Fork_head_dom"/>
</dbReference>
<reference evidence="5 6" key="1">
    <citation type="journal article" date="2018" name="Sci. Rep.">
        <title>Comparative analysis of the Pocillopora damicornis genome highlights role of immune system in coral evolution.</title>
        <authorList>
            <person name="Cunning R."/>
            <person name="Bay R.A."/>
            <person name="Gillette P."/>
            <person name="Baker A.C."/>
            <person name="Traylor-Knowles N."/>
        </authorList>
    </citation>
    <scope>NUCLEOTIDE SEQUENCE [LARGE SCALE GENOMIC DNA]</scope>
    <source>
        <strain evidence="5">RSMAS</strain>
        <tissue evidence="5">Whole animal</tissue>
    </source>
</reference>
<dbReference type="PANTHER" id="PTHR46617">
    <property type="entry name" value="FORKHEAD BOX PROTEIN G1"/>
    <property type="match status" value="1"/>
</dbReference>
<keyword evidence="6" id="KW-1185">Reference proteome</keyword>
<evidence type="ECO:0000256" key="3">
    <source>
        <dbReference type="SAM" id="MobiDB-lite"/>
    </source>
</evidence>
<comment type="subcellular location">
    <subcellularLocation>
        <location evidence="2">Nucleus</location>
    </subcellularLocation>
</comment>
<dbReference type="Gene3D" id="1.10.10.10">
    <property type="entry name" value="Winged helix-like DNA-binding domain superfamily/Winged helix DNA-binding domain"/>
    <property type="match status" value="1"/>
</dbReference>
<dbReference type="EMBL" id="RCHS01003571">
    <property type="protein sequence ID" value="RMX40799.1"/>
    <property type="molecule type" value="Genomic_DNA"/>
</dbReference>
<dbReference type="SMART" id="SM00339">
    <property type="entry name" value="FH"/>
    <property type="match status" value="1"/>
</dbReference>
<accession>A0A3M6THL8</accession>
<name>A0A3M6THL8_POCDA</name>
<feature type="compositionally biased region" description="Polar residues" evidence="3">
    <location>
        <begin position="11"/>
        <end position="38"/>
    </location>
</feature>
<proteinExistence type="predicted"/>
<organism evidence="5 6">
    <name type="scientific">Pocillopora damicornis</name>
    <name type="common">Cauliflower coral</name>
    <name type="synonym">Millepora damicornis</name>
    <dbReference type="NCBI Taxonomy" id="46731"/>
    <lineage>
        <taxon>Eukaryota</taxon>
        <taxon>Metazoa</taxon>
        <taxon>Cnidaria</taxon>
        <taxon>Anthozoa</taxon>
        <taxon>Hexacorallia</taxon>
        <taxon>Scleractinia</taxon>
        <taxon>Astrocoeniina</taxon>
        <taxon>Pocilloporidae</taxon>
        <taxon>Pocillopora</taxon>
    </lineage>
</organism>
<feature type="domain" description="Fork-head" evidence="4">
    <location>
        <begin position="71"/>
        <end position="165"/>
    </location>
</feature>
<dbReference type="InterPro" id="IPR018122">
    <property type="entry name" value="TF_fork_head_CS_1"/>
</dbReference>
<dbReference type="GO" id="GO:0005634">
    <property type="term" value="C:nucleus"/>
    <property type="evidence" value="ECO:0007669"/>
    <property type="project" value="UniProtKB-SubCell"/>
</dbReference>
<dbReference type="Pfam" id="PF00250">
    <property type="entry name" value="Forkhead"/>
    <property type="match status" value="1"/>
</dbReference>
<gene>
    <name evidence="5" type="ORF">pdam_00006533</name>
</gene>
<dbReference type="InterPro" id="IPR047208">
    <property type="entry name" value="FOXG1"/>
</dbReference>
<dbReference type="AlphaFoldDB" id="A0A3M6THL8"/>